<feature type="compositionally biased region" description="Pro residues" evidence="1">
    <location>
        <begin position="32"/>
        <end position="41"/>
    </location>
</feature>
<reference evidence="3" key="1">
    <citation type="submission" date="2025-08" db="UniProtKB">
        <authorList>
            <consortium name="RefSeq"/>
        </authorList>
    </citation>
    <scope>IDENTIFICATION</scope>
    <source>
        <tissue evidence="3">Muscle</tissue>
    </source>
</reference>
<accession>A0A6I9NL16</accession>
<gene>
    <name evidence="3" type="primary">LOC104953075</name>
</gene>
<feature type="non-terminal residue" evidence="3">
    <location>
        <position position="171"/>
    </location>
</feature>
<dbReference type="GeneID" id="104953075"/>
<sequence>DLWKLRAEFSRVSSSLLSGCDSVSSSLRLRAPPLPPLPPPLSSTLLLPHPSSSPSPPLISSSTLGSFSLGELEDREEVKEEQRRSEELKLLHESAVSQLTRRIAELSVCLQAEEAQREEREKEVQSFTQAVVKLSRVLSSSSVCVSTDVSSLLSVLLLTESAMQRTNQELQ</sequence>
<evidence type="ECO:0000313" key="3">
    <source>
        <dbReference type="RefSeq" id="XP_010778299.1"/>
    </source>
</evidence>
<keyword evidence="2" id="KW-1185">Reference proteome</keyword>
<protein>
    <submittedName>
        <fullName evidence="3">Ensconsin-like</fullName>
    </submittedName>
</protein>
<name>A0A6I9NL16_9TELE</name>
<feature type="region of interest" description="Disordered" evidence="1">
    <location>
        <begin position="28"/>
        <end position="81"/>
    </location>
</feature>
<dbReference type="Proteomes" id="UP000504611">
    <property type="component" value="Unplaced"/>
</dbReference>
<evidence type="ECO:0000313" key="2">
    <source>
        <dbReference type="Proteomes" id="UP000504611"/>
    </source>
</evidence>
<dbReference type="RefSeq" id="XP_010778299.1">
    <property type="nucleotide sequence ID" value="XM_010779997.1"/>
</dbReference>
<dbReference type="AlphaFoldDB" id="A0A6I9NL16"/>
<evidence type="ECO:0000256" key="1">
    <source>
        <dbReference type="SAM" id="MobiDB-lite"/>
    </source>
</evidence>
<feature type="non-terminal residue" evidence="3">
    <location>
        <position position="1"/>
    </location>
</feature>
<organism evidence="2 3">
    <name type="scientific">Notothenia coriiceps</name>
    <name type="common">black rockcod</name>
    <dbReference type="NCBI Taxonomy" id="8208"/>
    <lineage>
        <taxon>Eukaryota</taxon>
        <taxon>Metazoa</taxon>
        <taxon>Chordata</taxon>
        <taxon>Craniata</taxon>
        <taxon>Vertebrata</taxon>
        <taxon>Euteleostomi</taxon>
        <taxon>Actinopterygii</taxon>
        <taxon>Neopterygii</taxon>
        <taxon>Teleostei</taxon>
        <taxon>Neoteleostei</taxon>
        <taxon>Acanthomorphata</taxon>
        <taxon>Eupercaria</taxon>
        <taxon>Perciformes</taxon>
        <taxon>Notothenioidei</taxon>
        <taxon>Nototheniidae</taxon>
        <taxon>Notothenia</taxon>
    </lineage>
</organism>
<dbReference type="KEGG" id="ncc:104953075"/>
<proteinExistence type="predicted"/>